<feature type="compositionally biased region" description="Polar residues" evidence="1">
    <location>
        <begin position="62"/>
        <end position="71"/>
    </location>
</feature>
<gene>
    <name evidence="2" type="ORF">DM02DRAFT_724776</name>
</gene>
<dbReference type="AlphaFoldDB" id="A0A2V1E611"/>
<feature type="compositionally biased region" description="Low complexity" evidence="1">
    <location>
        <begin position="79"/>
        <end position="90"/>
    </location>
</feature>
<feature type="compositionally biased region" description="Polar residues" evidence="1">
    <location>
        <begin position="14"/>
        <end position="28"/>
    </location>
</feature>
<proteinExistence type="predicted"/>
<evidence type="ECO:0000313" key="2">
    <source>
        <dbReference type="EMBL" id="PVI06018.1"/>
    </source>
</evidence>
<reference evidence="2 3" key="1">
    <citation type="journal article" date="2018" name="Sci. Rep.">
        <title>Comparative genomics provides insights into the lifestyle and reveals functional heterogeneity of dark septate endophytic fungi.</title>
        <authorList>
            <person name="Knapp D.G."/>
            <person name="Nemeth J.B."/>
            <person name="Barry K."/>
            <person name="Hainaut M."/>
            <person name="Henrissat B."/>
            <person name="Johnson J."/>
            <person name="Kuo A."/>
            <person name="Lim J.H.P."/>
            <person name="Lipzen A."/>
            <person name="Nolan M."/>
            <person name="Ohm R.A."/>
            <person name="Tamas L."/>
            <person name="Grigoriev I.V."/>
            <person name="Spatafora J.W."/>
            <person name="Nagy L.G."/>
            <person name="Kovacs G.M."/>
        </authorList>
    </citation>
    <scope>NUCLEOTIDE SEQUENCE [LARGE SCALE GENOMIC DNA]</scope>
    <source>
        <strain evidence="2 3">DSE2036</strain>
    </source>
</reference>
<dbReference type="Proteomes" id="UP000244855">
    <property type="component" value="Unassembled WGS sequence"/>
</dbReference>
<organism evidence="2 3">
    <name type="scientific">Periconia macrospinosa</name>
    <dbReference type="NCBI Taxonomy" id="97972"/>
    <lineage>
        <taxon>Eukaryota</taxon>
        <taxon>Fungi</taxon>
        <taxon>Dikarya</taxon>
        <taxon>Ascomycota</taxon>
        <taxon>Pezizomycotina</taxon>
        <taxon>Dothideomycetes</taxon>
        <taxon>Pleosporomycetidae</taxon>
        <taxon>Pleosporales</taxon>
        <taxon>Massarineae</taxon>
        <taxon>Periconiaceae</taxon>
        <taxon>Periconia</taxon>
    </lineage>
</organism>
<evidence type="ECO:0000313" key="3">
    <source>
        <dbReference type="Proteomes" id="UP000244855"/>
    </source>
</evidence>
<name>A0A2V1E611_9PLEO</name>
<protein>
    <submittedName>
        <fullName evidence="2">Uncharacterized protein</fullName>
    </submittedName>
</protein>
<sequence>MQMTNKKGLPWVGGSSQTTTIQRHNAPSLSPAIRPRTPAPALESIARRLSSLFGSRTGEGRQGSQDSSRGQWQAMGSPRAAQGQGQTQRRSPPQHEERNNNGQCDASRCRQQTVRPGQIRAGDRVQSVVVFVVNDVREKANEYATVHHSSVRRRVKLRHGGSGFSD</sequence>
<dbReference type="EMBL" id="KZ805311">
    <property type="protein sequence ID" value="PVI06018.1"/>
    <property type="molecule type" value="Genomic_DNA"/>
</dbReference>
<feature type="region of interest" description="Disordered" evidence="1">
    <location>
        <begin position="1"/>
        <end position="118"/>
    </location>
</feature>
<keyword evidence="3" id="KW-1185">Reference proteome</keyword>
<accession>A0A2V1E611</accession>
<feature type="compositionally biased region" description="Polar residues" evidence="1">
    <location>
        <begin position="100"/>
        <end position="115"/>
    </location>
</feature>
<evidence type="ECO:0000256" key="1">
    <source>
        <dbReference type="SAM" id="MobiDB-lite"/>
    </source>
</evidence>